<dbReference type="RefSeq" id="WP_343760789.1">
    <property type="nucleotide sequence ID" value="NZ_BAAACG010000008.1"/>
</dbReference>
<evidence type="ECO:0000313" key="3">
    <source>
        <dbReference type="EMBL" id="GAA0739027.1"/>
    </source>
</evidence>
<evidence type="ECO:0000313" key="4">
    <source>
        <dbReference type="Proteomes" id="UP001501510"/>
    </source>
</evidence>
<dbReference type="InterPro" id="IPR005085">
    <property type="entry name" value="CBM25"/>
</dbReference>
<feature type="chain" id="PRO_5045708129" evidence="1">
    <location>
        <begin position="28"/>
        <end position="132"/>
    </location>
</feature>
<evidence type="ECO:0000256" key="1">
    <source>
        <dbReference type="SAM" id="SignalP"/>
    </source>
</evidence>
<dbReference type="EMBL" id="BAAACG010000008">
    <property type="protein sequence ID" value="GAA0739027.1"/>
    <property type="molecule type" value="Genomic_DNA"/>
</dbReference>
<keyword evidence="1" id="KW-0732">Signal</keyword>
<comment type="caution">
    <text evidence="3">The sequence shown here is derived from an EMBL/GenBank/DDBJ whole genome shotgun (WGS) entry which is preliminary data.</text>
</comment>
<sequence length="132" mass="15019">MKKLISSMMVLSLLVIGLAVPFKNVHAADNNMVAYKISLPVDYNKTNTTDIKEVTLHYGVNGWNNIKNVKLNRQVVDYYMGKTFEAFTATIYVEKGSTLDYAFKETFNNGNVKWNNNIGKDYHVCVEKTNIN</sequence>
<dbReference type="Proteomes" id="UP001501510">
    <property type="component" value="Unassembled WGS sequence"/>
</dbReference>
<protein>
    <submittedName>
        <fullName evidence="3">Carbohydrate-binding protein</fullName>
    </submittedName>
</protein>
<feature type="domain" description="Carbohydrate binding module family 25" evidence="2">
    <location>
        <begin position="38"/>
        <end position="127"/>
    </location>
</feature>
<feature type="signal peptide" evidence="1">
    <location>
        <begin position="1"/>
        <end position="27"/>
    </location>
</feature>
<dbReference type="Pfam" id="PF16760">
    <property type="entry name" value="CBM53"/>
    <property type="match status" value="1"/>
</dbReference>
<reference evidence="4" key="1">
    <citation type="journal article" date="2019" name="Int. J. Syst. Evol. Microbiol.">
        <title>The Global Catalogue of Microorganisms (GCM) 10K type strain sequencing project: providing services to taxonomists for standard genome sequencing and annotation.</title>
        <authorList>
            <consortium name="The Broad Institute Genomics Platform"/>
            <consortium name="The Broad Institute Genome Sequencing Center for Infectious Disease"/>
            <person name="Wu L."/>
            <person name="Ma J."/>
        </authorList>
    </citation>
    <scope>NUCLEOTIDE SEQUENCE [LARGE SCALE GENOMIC DNA]</scope>
    <source>
        <strain evidence="4">JCM 1407</strain>
    </source>
</reference>
<proteinExistence type="predicted"/>
<evidence type="ECO:0000259" key="2">
    <source>
        <dbReference type="SMART" id="SM01066"/>
    </source>
</evidence>
<organism evidence="3 4">
    <name type="scientific">Clostridium oceanicum</name>
    <dbReference type="NCBI Taxonomy" id="1543"/>
    <lineage>
        <taxon>Bacteria</taxon>
        <taxon>Bacillati</taxon>
        <taxon>Bacillota</taxon>
        <taxon>Clostridia</taxon>
        <taxon>Eubacteriales</taxon>
        <taxon>Clostridiaceae</taxon>
        <taxon>Clostridium</taxon>
    </lineage>
</organism>
<name>A0ABP3UQR8_9CLOT</name>
<dbReference type="SMART" id="SM01066">
    <property type="entry name" value="CBM_25"/>
    <property type="match status" value="1"/>
</dbReference>
<accession>A0ABP3UQR8</accession>
<dbReference type="Gene3D" id="2.60.40.10">
    <property type="entry name" value="Immunoglobulins"/>
    <property type="match status" value="1"/>
</dbReference>
<gene>
    <name evidence="3" type="ORF">GCM10008906_17250</name>
</gene>
<keyword evidence="4" id="KW-1185">Reference proteome</keyword>
<dbReference type="InterPro" id="IPR013783">
    <property type="entry name" value="Ig-like_fold"/>
</dbReference>